<dbReference type="InterPro" id="IPR015802">
    <property type="entry name" value="Cu_amine_oxidase_N3"/>
</dbReference>
<comment type="cofactor">
    <cofactor evidence="1">
        <name>Cu cation</name>
        <dbReference type="ChEBI" id="CHEBI:23378"/>
    </cofactor>
</comment>
<dbReference type="InterPro" id="IPR035959">
    <property type="entry name" value="RutC-like_sf"/>
</dbReference>
<dbReference type="InterPro" id="IPR015800">
    <property type="entry name" value="Cu_amine_oxidase_N2"/>
</dbReference>
<evidence type="ECO:0000256" key="6">
    <source>
        <dbReference type="ARBA" id="ARBA00023002"/>
    </source>
</evidence>
<comment type="subunit">
    <text evidence="3">Homodimer.</text>
</comment>
<evidence type="ECO:0000259" key="12">
    <source>
        <dbReference type="Pfam" id="PF01179"/>
    </source>
</evidence>
<dbReference type="Pfam" id="PF02728">
    <property type="entry name" value="Cu_amine_oxidN3"/>
    <property type="match status" value="1"/>
</dbReference>
<evidence type="ECO:0000256" key="11">
    <source>
        <dbReference type="RuleBase" id="RU000672"/>
    </source>
</evidence>
<dbReference type="InterPro" id="IPR036460">
    <property type="entry name" value="Cu_amine_oxidase_C_sf"/>
</dbReference>
<gene>
    <name evidence="15" type="ORF">EKO27_g6879</name>
</gene>
<protein>
    <recommendedName>
        <fullName evidence="11">Amine oxidase</fullName>
        <ecNumber evidence="11">1.4.3.-</ecNumber>
    </recommendedName>
</protein>
<evidence type="ECO:0000259" key="14">
    <source>
        <dbReference type="Pfam" id="PF02728"/>
    </source>
</evidence>
<dbReference type="InterPro" id="IPR006175">
    <property type="entry name" value="YjgF/YER057c/UK114"/>
</dbReference>
<proteinExistence type="inferred from homology"/>
<dbReference type="Gene3D" id="3.30.1330.40">
    <property type="entry name" value="RutC-like"/>
    <property type="match status" value="1"/>
</dbReference>
<dbReference type="Gene3D" id="2.70.98.20">
    <property type="entry name" value="Copper amine oxidase, catalytic domain"/>
    <property type="match status" value="1"/>
</dbReference>
<evidence type="ECO:0000256" key="9">
    <source>
        <dbReference type="PIRSR" id="PIRSR600269-50"/>
    </source>
</evidence>
<dbReference type="GO" id="GO:0005507">
    <property type="term" value="F:copper ion binding"/>
    <property type="evidence" value="ECO:0007669"/>
    <property type="project" value="InterPro"/>
</dbReference>
<comment type="similarity">
    <text evidence="2 11">Belongs to the copper/topaquinone oxidase family.</text>
</comment>
<dbReference type="PROSITE" id="PS01164">
    <property type="entry name" value="COPPER_AMINE_OXID_1"/>
    <property type="match status" value="1"/>
</dbReference>
<dbReference type="GO" id="GO:0008131">
    <property type="term" value="F:primary methylamine oxidase activity"/>
    <property type="evidence" value="ECO:0007669"/>
    <property type="project" value="InterPro"/>
</dbReference>
<name>A0A439D1D3_9PEZI</name>
<evidence type="ECO:0000256" key="8">
    <source>
        <dbReference type="ARBA" id="ARBA00023157"/>
    </source>
</evidence>
<dbReference type="InterPro" id="IPR015798">
    <property type="entry name" value="Cu_amine_oxidase_C"/>
</dbReference>
<evidence type="ECO:0000256" key="7">
    <source>
        <dbReference type="ARBA" id="ARBA00023008"/>
    </source>
</evidence>
<evidence type="ECO:0000313" key="16">
    <source>
        <dbReference type="Proteomes" id="UP000286045"/>
    </source>
</evidence>
<dbReference type="SUPFAM" id="SSF54416">
    <property type="entry name" value="Amine oxidase N-terminal region"/>
    <property type="match status" value="2"/>
</dbReference>
<dbReference type="AlphaFoldDB" id="A0A439D1D3"/>
<dbReference type="SUPFAM" id="SSF55298">
    <property type="entry name" value="YjgF-like"/>
    <property type="match status" value="1"/>
</dbReference>
<dbReference type="PANTHER" id="PTHR10638">
    <property type="entry name" value="COPPER AMINE OXIDASE"/>
    <property type="match status" value="1"/>
</dbReference>
<evidence type="ECO:0000256" key="1">
    <source>
        <dbReference type="ARBA" id="ARBA00001935"/>
    </source>
</evidence>
<evidence type="ECO:0000313" key="15">
    <source>
        <dbReference type="EMBL" id="RWA08220.1"/>
    </source>
</evidence>
<comment type="PTM">
    <text evidence="10 11">Topaquinone (TPQ) is generated by copper-dependent autoxidation of a specific tyrosyl residue.</text>
</comment>
<dbReference type="Pfam" id="PF01179">
    <property type="entry name" value="Cu_amine_oxid"/>
    <property type="match status" value="1"/>
</dbReference>
<dbReference type="InterPro" id="IPR016182">
    <property type="entry name" value="Cu_amine_oxidase_N-reg"/>
</dbReference>
<comment type="caution">
    <text evidence="15">The sequence shown here is derived from an EMBL/GenBank/DDBJ whole genome shotgun (WGS) entry which is preliminary data.</text>
</comment>
<keyword evidence="16" id="KW-1185">Reference proteome</keyword>
<dbReference type="PANTHER" id="PTHR10638:SF33">
    <property type="entry name" value="AMINE OXIDASE"/>
    <property type="match status" value="1"/>
</dbReference>
<comment type="cofactor">
    <cofactor evidence="11">
        <name>Cu cation</name>
        <dbReference type="ChEBI" id="CHEBI:23378"/>
    </cofactor>
    <text evidence="11">Contains 1 topaquinone per subunit.</text>
</comment>
<keyword evidence="8" id="KW-1015">Disulfide bond</keyword>
<evidence type="ECO:0000259" key="13">
    <source>
        <dbReference type="Pfam" id="PF02727"/>
    </source>
</evidence>
<dbReference type="InterPro" id="IPR000269">
    <property type="entry name" value="Cu_amine_oxidase"/>
</dbReference>
<sequence length="802" mass="89476">MRHCSSKSAPHPLDPLTVDEVQIVSDILRNHLKCADKEIRFKVIDLAEPPKALTLQHLYHNGSAPDRKARVYYHLKSSQALLIAIVNLATKQVEKKFDAPDSQGPVDWDEFELVNKACNDHPEVKAELAKLKLPPNARVLNDPWAFGTDDANERRRLFQCYMYIALSEDDEANHYSLPIPLAPIFDAHTLELVELQKLPMGTGDEVDAETQPWDPVKPVEYSAGILGEDAFRKDLKPLQVLQPQGPSFQIFGRRVEWQKWSFTQGWTLREGPVLHDVQYDGRPLFYRVSMSEMTVPYGDPRTPYHRKQAFDLGDSGFGLTSNSLSLGCDCLGHIAYFSGVRVTGDGKPVVMPNVVCMHEIDDGIGWKHTNFRNHKSSVVRNRQLVIQCTATVANYEYILAFVLDQAANIHIEVRATGIVSTMPIRQGLHVPWGTVVAPGVLAVNHQHIFCARIDPILDGDSKNTIAYDECHPVVNEPDLDPYGCAFRVNTTPIERPGGYELDITKNRTFKIVNEARINPVSGKPHSYKLHPVPSQMLMMGPKTFNFQRGIFTSKAIWVTKYNDDELWASGEFTNQSREDTGLAIWANRDESVKNEDVVLWHSFGVTHVTRPEDFPVMPVEKFVMSLKPANFFEVNPSNDVPRPVGEMLRSAGIATTTTVPLAGKLVTTTTHVGLDLETGELVTSSIEEEFTAVFICLDAALRHAGVDEGVGGAHKITAYLLNPGDEPTMQQIFRDRYPGRSPAWATVVVPGIVVPEMHAEVQAEAIILAARDVEGFRGAKSTRDATYDLEIMSWGGRGVEHL</sequence>
<dbReference type="STRING" id="363999.A0A439D1D3"/>
<reference evidence="15 16" key="1">
    <citation type="submission" date="2018-12" db="EMBL/GenBank/DDBJ databases">
        <title>Draft genome sequence of Xylaria grammica IHI A82.</title>
        <authorList>
            <person name="Buettner E."/>
            <person name="Kellner H."/>
        </authorList>
    </citation>
    <scope>NUCLEOTIDE SEQUENCE [LARGE SCALE GENOMIC DNA]</scope>
    <source>
        <strain evidence="15 16">IHI A82</strain>
    </source>
</reference>
<dbReference type="Gene3D" id="3.10.450.40">
    <property type="match status" value="2"/>
</dbReference>
<evidence type="ECO:0000256" key="5">
    <source>
        <dbReference type="ARBA" id="ARBA00022772"/>
    </source>
</evidence>
<organism evidence="15 16">
    <name type="scientific">Xylaria grammica</name>
    <dbReference type="NCBI Taxonomy" id="363999"/>
    <lineage>
        <taxon>Eukaryota</taxon>
        <taxon>Fungi</taxon>
        <taxon>Dikarya</taxon>
        <taxon>Ascomycota</taxon>
        <taxon>Pezizomycotina</taxon>
        <taxon>Sordariomycetes</taxon>
        <taxon>Xylariomycetidae</taxon>
        <taxon>Xylariales</taxon>
        <taxon>Xylariaceae</taxon>
        <taxon>Xylaria</taxon>
    </lineage>
</organism>
<keyword evidence="7 11" id="KW-0186">Copper</keyword>
<dbReference type="FunFam" id="2.70.98.20:FF:000001">
    <property type="entry name" value="Amine oxidase"/>
    <property type="match status" value="1"/>
</dbReference>
<feature type="active site" description="Proton acceptor" evidence="9">
    <location>
        <position position="311"/>
    </location>
</feature>
<keyword evidence="5 9" id="KW-0801">TPQ</keyword>
<dbReference type="Pfam" id="PF02727">
    <property type="entry name" value="Cu_amine_oxidN2"/>
    <property type="match status" value="1"/>
</dbReference>
<feature type="domain" description="Copper amine oxidase N3-terminal" evidence="14">
    <location>
        <begin position="105"/>
        <end position="194"/>
    </location>
</feature>
<keyword evidence="6 11" id="KW-0560">Oxidoreductase</keyword>
<feature type="active site" description="Schiff-base intermediate with substrate; via topaquinone" evidence="9">
    <location>
        <position position="395"/>
    </location>
</feature>
<evidence type="ECO:0000256" key="3">
    <source>
        <dbReference type="ARBA" id="ARBA00011738"/>
    </source>
</evidence>
<feature type="domain" description="Copper amine oxidase catalytic" evidence="12">
    <location>
        <begin position="238"/>
        <end position="637"/>
    </location>
</feature>
<feature type="domain" description="Copper amine oxidase N2-terminal" evidence="13">
    <location>
        <begin position="11"/>
        <end position="94"/>
    </location>
</feature>
<dbReference type="GO" id="GO:0048038">
    <property type="term" value="F:quinone binding"/>
    <property type="evidence" value="ECO:0007669"/>
    <property type="project" value="InterPro"/>
</dbReference>
<dbReference type="EMBL" id="RYZI01000212">
    <property type="protein sequence ID" value="RWA08220.1"/>
    <property type="molecule type" value="Genomic_DNA"/>
</dbReference>
<dbReference type="Proteomes" id="UP000286045">
    <property type="component" value="Unassembled WGS sequence"/>
</dbReference>
<keyword evidence="4 11" id="KW-0479">Metal-binding</keyword>
<dbReference type="GO" id="GO:0009308">
    <property type="term" value="P:amine metabolic process"/>
    <property type="evidence" value="ECO:0007669"/>
    <property type="project" value="UniProtKB-UniRule"/>
</dbReference>
<feature type="modified residue" description="2',4',5'-topaquinone" evidence="10">
    <location>
        <position position="395"/>
    </location>
</feature>
<dbReference type="InterPro" id="IPR049948">
    <property type="entry name" value="Cu_Am_ox_TPQ-bd"/>
</dbReference>
<dbReference type="SUPFAM" id="SSF49998">
    <property type="entry name" value="Amine oxidase catalytic domain"/>
    <property type="match status" value="1"/>
</dbReference>
<evidence type="ECO:0000256" key="2">
    <source>
        <dbReference type="ARBA" id="ARBA00007983"/>
    </source>
</evidence>
<dbReference type="EC" id="1.4.3.-" evidence="11"/>
<evidence type="ECO:0000256" key="4">
    <source>
        <dbReference type="ARBA" id="ARBA00022723"/>
    </source>
</evidence>
<evidence type="ECO:0000256" key="10">
    <source>
        <dbReference type="PIRSR" id="PIRSR600269-51"/>
    </source>
</evidence>
<dbReference type="Pfam" id="PF01042">
    <property type="entry name" value="Ribonuc_L-PSP"/>
    <property type="match status" value="1"/>
</dbReference>
<accession>A0A439D1D3</accession>